<dbReference type="AlphaFoldDB" id="A0A376AG61"/>
<name>A0A376AG61_9HYPH</name>
<keyword evidence="2" id="KW-1185">Reference proteome</keyword>
<gene>
    <name evidence="1" type="ORF">RHIZ70_2529</name>
</gene>
<proteinExistence type="predicted"/>
<accession>A0A376AG61</accession>
<dbReference type="EMBL" id="UEYP01000039">
    <property type="protein sequence ID" value="SSC66821.1"/>
    <property type="molecule type" value="Genomic_DNA"/>
</dbReference>
<evidence type="ECO:0000313" key="1">
    <source>
        <dbReference type="EMBL" id="SSC66821.1"/>
    </source>
</evidence>
<organism evidence="1 2">
    <name type="scientific">Ciceribacter selenitireducens ATCC BAA-1503</name>
    <dbReference type="NCBI Taxonomy" id="1336235"/>
    <lineage>
        <taxon>Bacteria</taxon>
        <taxon>Pseudomonadati</taxon>
        <taxon>Pseudomonadota</taxon>
        <taxon>Alphaproteobacteria</taxon>
        <taxon>Hyphomicrobiales</taxon>
        <taxon>Rhizobiaceae</taxon>
        <taxon>Ciceribacter</taxon>
    </lineage>
</organism>
<protein>
    <submittedName>
        <fullName evidence="1">Uncharacterized protein</fullName>
    </submittedName>
</protein>
<reference evidence="2" key="1">
    <citation type="submission" date="2018-07" db="EMBL/GenBank/DDBJ databases">
        <authorList>
            <person name="Peiro R."/>
            <person name="Begona"/>
            <person name="Cbmso G."/>
            <person name="Lopez M."/>
            <person name="Gonzalez S."/>
        </authorList>
    </citation>
    <scope>NUCLEOTIDE SEQUENCE [LARGE SCALE GENOMIC DNA]</scope>
</reference>
<dbReference type="Proteomes" id="UP000254764">
    <property type="component" value="Unassembled WGS sequence"/>
</dbReference>
<evidence type="ECO:0000313" key="2">
    <source>
        <dbReference type="Proteomes" id="UP000254764"/>
    </source>
</evidence>
<sequence length="44" mass="4875">MGLPAFVDPSDLCCSDAFHLSFSAKVRLELSKHPEHIKESFAGR</sequence>